<dbReference type="Gene3D" id="2.60.120.920">
    <property type="match status" value="1"/>
</dbReference>
<evidence type="ECO:0000256" key="2">
    <source>
        <dbReference type="ARBA" id="ARBA00007591"/>
    </source>
</evidence>
<feature type="domain" description="Ig-like" evidence="13">
    <location>
        <begin position="167"/>
        <end position="253"/>
    </location>
</feature>
<evidence type="ECO:0000256" key="3">
    <source>
        <dbReference type="ARBA" id="ARBA00022692"/>
    </source>
</evidence>
<accession>A0A6P5IV34</accession>
<keyword evidence="5 11" id="KW-1133">Transmembrane helix</keyword>
<keyword evidence="4" id="KW-0732">Signal</keyword>
<dbReference type="GO" id="GO:0005102">
    <property type="term" value="F:signaling receptor binding"/>
    <property type="evidence" value="ECO:0007669"/>
    <property type="project" value="TreeGrafter"/>
</dbReference>
<evidence type="ECO:0000256" key="1">
    <source>
        <dbReference type="ARBA" id="ARBA00004479"/>
    </source>
</evidence>
<evidence type="ECO:0000256" key="4">
    <source>
        <dbReference type="ARBA" id="ARBA00022729"/>
    </source>
</evidence>
<dbReference type="SUPFAM" id="SSF48726">
    <property type="entry name" value="Immunoglobulin"/>
    <property type="match status" value="2"/>
</dbReference>
<dbReference type="InterPro" id="IPR003879">
    <property type="entry name" value="Butyrophylin_SPRY"/>
</dbReference>
<evidence type="ECO:0000256" key="9">
    <source>
        <dbReference type="ARBA" id="ARBA00023319"/>
    </source>
</evidence>
<comment type="subcellular location">
    <subcellularLocation>
        <location evidence="1">Membrane</location>
        <topology evidence="1">Single-pass type I membrane protein</topology>
    </subcellularLocation>
</comment>
<dbReference type="GeneID" id="110194425"/>
<feature type="transmembrane region" description="Helical" evidence="11">
    <location>
        <begin position="265"/>
        <end position="288"/>
    </location>
</feature>
<dbReference type="InterPro" id="IPR003599">
    <property type="entry name" value="Ig_sub"/>
</dbReference>
<feature type="compositionally biased region" description="Polar residues" evidence="10">
    <location>
        <begin position="514"/>
        <end position="523"/>
    </location>
</feature>
<dbReference type="Pfam" id="PF07686">
    <property type="entry name" value="V-set"/>
    <property type="match status" value="1"/>
</dbReference>
<evidence type="ECO:0000256" key="11">
    <source>
        <dbReference type="SAM" id="Phobius"/>
    </source>
</evidence>
<evidence type="ECO:0000256" key="5">
    <source>
        <dbReference type="ARBA" id="ARBA00022989"/>
    </source>
</evidence>
<dbReference type="GO" id="GO:0009897">
    <property type="term" value="C:external side of plasma membrane"/>
    <property type="evidence" value="ECO:0007669"/>
    <property type="project" value="TreeGrafter"/>
</dbReference>
<evidence type="ECO:0000256" key="8">
    <source>
        <dbReference type="ARBA" id="ARBA00023180"/>
    </source>
</evidence>
<evidence type="ECO:0000259" key="13">
    <source>
        <dbReference type="PROSITE" id="PS50835"/>
    </source>
</evidence>
<gene>
    <name evidence="15" type="primary">BTN1A1</name>
</gene>
<dbReference type="Gene3D" id="2.60.40.10">
    <property type="entry name" value="Immunoglobulins"/>
    <property type="match status" value="2"/>
</dbReference>
<dbReference type="InterPro" id="IPR001870">
    <property type="entry name" value="B30.2/SPRY"/>
</dbReference>
<sequence length="550" mass="61904">MRLLGFSPCLTCTSLLSAMMVAFPVSSQPRYLIFFFFLQLPTLDSAQFDVIGPVKPILVMVGEDVDLPCHLSPNISAESMEVRWYRNKISPAVYVYQKEKDQEGEQIKEYQGRTTFVRDNITEGNVAVTIHNVRASDDGQYRCFFKDDQMYEEAVIELKVASLGSDPHIHMEAYGDEGILLECTSVGWYPVPQVLWKDLKGEILPLLSVSQTLNGDGLITVEASVVIRDHSVGSASCSIQNPLLNLEKVVRISIPGPFFSKLSPWMMSMAVILTALGLLTIGAIFFIWKLHRNKNKEKDNKSFNKEKLQEELRWKKAQLHAVDVTLDPDTAHPHLFLYEGLKSIRLEDTRQKLPDKPERFDSWPCVLGREGFTSGKHYWEVEVGDRTDWAIGACKENVMRKGFDPMTPENGFWAIELYGNGYWALTPLRTPLPLTGPPRRIAVFLEYESGHISFYDMTNGSHVYTFPQASFSGTLRPFFCLWSCGKKPLTICPIFNGPDEVTVIANAPVPSKESLVTPTSERSTPGDADIPQRSNSKLFPIQLNNGALDH</sequence>
<dbReference type="FunCoup" id="A0A6P5IV34">
    <property type="interactions" value="97"/>
</dbReference>
<dbReference type="InterPro" id="IPR053896">
    <property type="entry name" value="BTN3A2-like_Ig-C"/>
</dbReference>
<dbReference type="FunFam" id="2.60.120.920:FF:000004">
    <property type="entry name" value="Butyrophilin subfamily 1 member A1"/>
    <property type="match status" value="1"/>
</dbReference>
<keyword evidence="6 11" id="KW-0472">Membrane</keyword>
<dbReference type="SMART" id="SM00449">
    <property type="entry name" value="SPRY"/>
    <property type="match status" value="1"/>
</dbReference>
<evidence type="ECO:0000256" key="7">
    <source>
        <dbReference type="ARBA" id="ARBA00023157"/>
    </source>
</evidence>
<dbReference type="CDD" id="cd15819">
    <property type="entry name" value="SPRY_PRY_BTN1_2"/>
    <property type="match status" value="1"/>
</dbReference>
<dbReference type="FunFam" id="2.60.40.10:FF:000088">
    <property type="entry name" value="Butyrophilin subfamily 1 member A1"/>
    <property type="match status" value="1"/>
</dbReference>
<dbReference type="InterPro" id="IPR013320">
    <property type="entry name" value="ConA-like_dom_sf"/>
</dbReference>
<dbReference type="InterPro" id="IPR013106">
    <property type="entry name" value="Ig_V-set"/>
</dbReference>
<dbReference type="SMART" id="SM00589">
    <property type="entry name" value="PRY"/>
    <property type="match status" value="1"/>
</dbReference>
<dbReference type="InterPro" id="IPR013783">
    <property type="entry name" value="Ig-like_fold"/>
</dbReference>
<dbReference type="GO" id="GO:0050852">
    <property type="term" value="P:T cell receptor signaling pathway"/>
    <property type="evidence" value="ECO:0007669"/>
    <property type="project" value="TreeGrafter"/>
</dbReference>
<dbReference type="AlphaFoldDB" id="A0A6P5IV34"/>
<dbReference type="InterPro" id="IPR043136">
    <property type="entry name" value="B30.2/SPRY_sf"/>
</dbReference>
<feature type="domain" description="B30.2/SPRY" evidence="12">
    <location>
        <begin position="304"/>
        <end position="498"/>
    </location>
</feature>
<reference evidence="15" key="1">
    <citation type="submission" date="2025-08" db="UniProtKB">
        <authorList>
            <consortium name="RefSeq"/>
        </authorList>
    </citation>
    <scope>IDENTIFICATION</scope>
    <source>
        <tissue evidence="15">Spleen</tissue>
    </source>
</reference>
<dbReference type="CTD" id="696"/>
<dbReference type="PANTHER" id="PTHR24100">
    <property type="entry name" value="BUTYROPHILIN"/>
    <property type="match status" value="1"/>
</dbReference>
<evidence type="ECO:0000256" key="10">
    <source>
        <dbReference type="SAM" id="MobiDB-lite"/>
    </source>
</evidence>
<keyword evidence="14" id="KW-1185">Reference proteome</keyword>
<dbReference type="KEGG" id="pcw:110194425"/>
<dbReference type="InterPro" id="IPR037958">
    <property type="entry name" value="SPRY/PRY_BTN1/2"/>
</dbReference>
<dbReference type="InterPro" id="IPR036179">
    <property type="entry name" value="Ig-like_dom_sf"/>
</dbReference>
<dbReference type="SMART" id="SM00409">
    <property type="entry name" value="IG"/>
    <property type="match status" value="1"/>
</dbReference>
<keyword evidence="7" id="KW-1015">Disulfide bond</keyword>
<dbReference type="PRINTS" id="PR01407">
    <property type="entry name" value="BUTYPHLNCDUF"/>
</dbReference>
<evidence type="ECO:0000259" key="12">
    <source>
        <dbReference type="PROSITE" id="PS50188"/>
    </source>
</evidence>
<dbReference type="FunFam" id="2.60.40.10:FF:000208">
    <property type="entry name" value="Butyrophilin subfamily 1 member A1"/>
    <property type="match status" value="1"/>
</dbReference>
<dbReference type="InterPro" id="IPR007110">
    <property type="entry name" value="Ig-like_dom"/>
</dbReference>
<dbReference type="InterPro" id="IPR006574">
    <property type="entry name" value="PRY"/>
</dbReference>
<feature type="domain" description="Ig-like" evidence="13">
    <location>
        <begin position="41"/>
        <end position="157"/>
    </location>
</feature>
<dbReference type="InParanoid" id="A0A6P5IV34"/>
<dbReference type="SUPFAM" id="SSF49899">
    <property type="entry name" value="Concanavalin A-like lectins/glucanases"/>
    <property type="match status" value="1"/>
</dbReference>
<dbReference type="PROSITE" id="PS50188">
    <property type="entry name" value="B302_SPRY"/>
    <property type="match status" value="1"/>
</dbReference>
<organism evidence="14 15">
    <name type="scientific">Phascolarctos cinereus</name>
    <name type="common">Koala</name>
    <dbReference type="NCBI Taxonomy" id="38626"/>
    <lineage>
        <taxon>Eukaryota</taxon>
        <taxon>Metazoa</taxon>
        <taxon>Chordata</taxon>
        <taxon>Craniata</taxon>
        <taxon>Vertebrata</taxon>
        <taxon>Euteleostomi</taxon>
        <taxon>Mammalia</taxon>
        <taxon>Metatheria</taxon>
        <taxon>Diprotodontia</taxon>
        <taxon>Phascolarctidae</taxon>
        <taxon>Phascolarctos</taxon>
    </lineage>
</organism>
<dbReference type="PROSITE" id="PS50835">
    <property type="entry name" value="IG_LIKE"/>
    <property type="match status" value="2"/>
</dbReference>
<dbReference type="Pfam" id="PF13765">
    <property type="entry name" value="PRY"/>
    <property type="match status" value="1"/>
</dbReference>
<dbReference type="GO" id="GO:0001817">
    <property type="term" value="P:regulation of cytokine production"/>
    <property type="evidence" value="ECO:0007669"/>
    <property type="project" value="TreeGrafter"/>
</dbReference>
<dbReference type="SMART" id="SM00406">
    <property type="entry name" value="IGv"/>
    <property type="match status" value="1"/>
</dbReference>
<dbReference type="CDD" id="cd05713">
    <property type="entry name" value="IgV_MOG_like"/>
    <property type="match status" value="1"/>
</dbReference>
<dbReference type="Pfam" id="PF22705">
    <property type="entry name" value="C2-set_3"/>
    <property type="match status" value="1"/>
</dbReference>
<dbReference type="Proteomes" id="UP000515140">
    <property type="component" value="Unplaced"/>
</dbReference>
<protein>
    <submittedName>
        <fullName evidence="15">Butyrophilin subfamily 1 member A1 isoform X1</fullName>
    </submittedName>
</protein>
<dbReference type="PANTHER" id="PTHR24100:SF138">
    <property type="entry name" value="BUTYROPHILIN SUBFAMILY 1 MEMBER A1"/>
    <property type="match status" value="1"/>
</dbReference>
<name>A0A6P5IV34_PHACI</name>
<evidence type="ECO:0000256" key="6">
    <source>
        <dbReference type="ARBA" id="ARBA00023136"/>
    </source>
</evidence>
<evidence type="ECO:0000313" key="15">
    <source>
        <dbReference type="RefSeq" id="XP_020822424.1"/>
    </source>
</evidence>
<comment type="similarity">
    <text evidence="2">Belongs to the immunoglobulin superfamily. BTN/MOG family.</text>
</comment>
<keyword evidence="9" id="KW-0393">Immunoglobulin domain</keyword>
<keyword evidence="3 11" id="KW-0812">Transmembrane</keyword>
<dbReference type="RefSeq" id="XP_020822424.1">
    <property type="nucleotide sequence ID" value="XM_020966765.1"/>
</dbReference>
<dbReference type="Pfam" id="PF00622">
    <property type="entry name" value="SPRY"/>
    <property type="match status" value="1"/>
</dbReference>
<keyword evidence="8" id="KW-0325">Glycoprotein</keyword>
<evidence type="ECO:0000313" key="14">
    <source>
        <dbReference type="Proteomes" id="UP000515140"/>
    </source>
</evidence>
<dbReference type="InterPro" id="IPR050504">
    <property type="entry name" value="IgSF_BTN/MOG"/>
</dbReference>
<dbReference type="InterPro" id="IPR003877">
    <property type="entry name" value="SPRY_dom"/>
</dbReference>
<proteinExistence type="inferred from homology"/>
<feature type="region of interest" description="Disordered" evidence="10">
    <location>
        <begin position="512"/>
        <end position="535"/>
    </location>
</feature>